<dbReference type="OrthoDB" id="8195485at2759"/>
<dbReference type="EMBL" id="BGPR01030465">
    <property type="protein sequence ID" value="GBO03006.1"/>
    <property type="molecule type" value="Genomic_DNA"/>
</dbReference>
<proteinExistence type="predicted"/>
<keyword evidence="2" id="KW-1185">Reference proteome</keyword>
<comment type="caution">
    <text evidence="1">The sequence shown here is derived from an EMBL/GenBank/DDBJ whole genome shotgun (WGS) entry which is preliminary data.</text>
</comment>
<sequence length="113" mass="12349">MGPCDDLPAKPELLHWGTMRRAQREPVTQVCRASVNSAIKEHGITCRATAATFGGNASCVRALSFPPPASTELRKVVSIFLGENTCPYEVDEAGQKVLIACMGERTVKKYWIL</sequence>
<reference evidence="1 2" key="1">
    <citation type="journal article" date="2019" name="Sci. Rep.">
        <title>Orb-weaving spider Araneus ventricosus genome elucidates the spidroin gene catalogue.</title>
        <authorList>
            <person name="Kono N."/>
            <person name="Nakamura H."/>
            <person name="Ohtoshi R."/>
            <person name="Moran D.A.P."/>
            <person name="Shinohara A."/>
            <person name="Yoshida Y."/>
            <person name="Fujiwara M."/>
            <person name="Mori M."/>
            <person name="Tomita M."/>
            <person name="Arakawa K."/>
        </authorList>
    </citation>
    <scope>NUCLEOTIDE SEQUENCE [LARGE SCALE GENOMIC DNA]</scope>
</reference>
<name>A0A4Y2TUW0_ARAVE</name>
<accession>A0A4Y2TUW0</accession>
<organism evidence="1 2">
    <name type="scientific">Araneus ventricosus</name>
    <name type="common">Orbweaver spider</name>
    <name type="synonym">Epeira ventricosa</name>
    <dbReference type="NCBI Taxonomy" id="182803"/>
    <lineage>
        <taxon>Eukaryota</taxon>
        <taxon>Metazoa</taxon>
        <taxon>Ecdysozoa</taxon>
        <taxon>Arthropoda</taxon>
        <taxon>Chelicerata</taxon>
        <taxon>Arachnida</taxon>
        <taxon>Araneae</taxon>
        <taxon>Araneomorphae</taxon>
        <taxon>Entelegynae</taxon>
        <taxon>Araneoidea</taxon>
        <taxon>Araneidae</taxon>
        <taxon>Araneus</taxon>
    </lineage>
</organism>
<dbReference type="Proteomes" id="UP000499080">
    <property type="component" value="Unassembled WGS sequence"/>
</dbReference>
<dbReference type="AlphaFoldDB" id="A0A4Y2TUW0"/>
<gene>
    <name evidence="1" type="ORF">AVEN_212522_1</name>
</gene>
<protein>
    <submittedName>
        <fullName evidence="1">Uncharacterized protein</fullName>
    </submittedName>
</protein>
<evidence type="ECO:0000313" key="1">
    <source>
        <dbReference type="EMBL" id="GBO03006.1"/>
    </source>
</evidence>
<evidence type="ECO:0000313" key="2">
    <source>
        <dbReference type="Proteomes" id="UP000499080"/>
    </source>
</evidence>